<dbReference type="InterPro" id="IPR010997">
    <property type="entry name" value="HRDC-like_sf"/>
</dbReference>
<dbReference type="SUPFAM" id="SSF53098">
    <property type="entry name" value="Ribonuclease H-like"/>
    <property type="match status" value="1"/>
</dbReference>
<keyword evidence="3" id="KW-0378">Hydrolase</keyword>
<evidence type="ECO:0000256" key="6">
    <source>
        <dbReference type="SAM" id="MobiDB-lite"/>
    </source>
</evidence>
<dbReference type="PROSITE" id="PS50967">
    <property type="entry name" value="HRDC"/>
    <property type="match status" value="1"/>
</dbReference>
<comment type="subcellular location">
    <subcellularLocation>
        <location evidence="1">Nucleus</location>
    </subcellularLocation>
</comment>
<dbReference type="GO" id="GO:0000176">
    <property type="term" value="C:nuclear exosome (RNase complex)"/>
    <property type="evidence" value="ECO:0007669"/>
    <property type="project" value="TreeGrafter"/>
</dbReference>
<dbReference type="InterPro" id="IPR049559">
    <property type="entry name" value="Rrp6p-like_exo"/>
</dbReference>
<gene>
    <name evidence="8" type="ORF">Cgig2_034040</name>
</gene>
<feature type="compositionally biased region" description="Polar residues" evidence="6">
    <location>
        <begin position="165"/>
        <end position="178"/>
    </location>
</feature>
<comment type="caution">
    <text evidence="8">The sequence shown here is derived from an EMBL/GenBank/DDBJ whole genome shotgun (WGS) entry which is preliminary data.</text>
</comment>
<dbReference type="Gene3D" id="3.30.420.10">
    <property type="entry name" value="Ribonuclease H-like superfamily/Ribonuclease H"/>
    <property type="match status" value="1"/>
</dbReference>
<dbReference type="GO" id="GO:0003727">
    <property type="term" value="F:single-stranded RNA binding"/>
    <property type="evidence" value="ECO:0007669"/>
    <property type="project" value="TreeGrafter"/>
</dbReference>
<evidence type="ECO:0000259" key="7">
    <source>
        <dbReference type="PROSITE" id="PS50967"/>
    </source>
</evidence>
<dbReference type="Proteomes" id="UP001153076">
    <property type="component" value="Unassembled WGS sequence"/>
</dbReference>
<feature type="compositionally biased region" description="Pro residues" evidence="6">
    <location>
        <begin position="79"/>
        <end position="112"/>
    </location>
</feature>
<dbReference type="OrthoDB" id="2250022at2759"/>
<dbReference type="GO" id="GO:0071037">
    <property type="term" value="P:nuclear polyadenylation-dependent snRNA catabolic process"/>
    <property type="evidence" value="ECO:0007669"/>
    <property type="project" value="TreeGrafter"/>
</dbReference>
<dbReference type="GO" id="GO:0071044">
    <property type="term" value="P:histone mRNA catabolic process"/>
    <property type="evidence" value="ECO:0007669"/>
    <property type="project" value="TreeGrafter"/>
</dbReference>
<dbReference type="FunFam" id="1.10.150.80:FF:000001">
    <property type="entry name" value="Putative exosome component 10"/>
    <property type="match status" value="1"/>
</dbReference>
<dbReference type="GO" id="GO:0000166">
    <property type="term" value="F:nucleotide binding"/>
    <property type="evidence" value="ECO:0007669"/>
    <property type="project" value="InterPro"/>
</dbReference>
<name>A0A9Q1GWP2_9CARY</name>
<feature type="domain" description="HRDC" evidence="7">
    <location>
        <begin position="649"/>
        <end position="729"/>
    </location>
</feature>
<evidence type="ECO:0000256" key="1">
    <source>
        <dbReference type="ARBA" id="ARBA00004123"/>
    </source>
</evidence>
<evidence type="ECO:0000313" key="8">
    <source>
        <dbReference type="EMBL" id="KAJ8426781.1"/>
    </source>
</evidence>
<dbReference type="InterPro" id="IPR002121">
    <property type="entry name" value="HRDC_dom"/>
</dbReference>
<evidence type="ECO:0000256" key="3">
    <source>
        <dbReference type="ARBA" id="ARBA00022801"/>
    </source>
</evidence>
<dbReference type="Pfam" id="PF00570">
    <property type="entry name" value="HRDC"/>
    <property type="match status" value="1"/>
</dbReference>
<dbReference type="InterPro" id="IPR012337">
    <property type="entry name" value="RNaseH-like_sf"/>
</dbReference>
<dbReference type="SMART" id="SM00341">
    <property type="entry name" value="HRDC"/>
    <property type="match status" value="1"/>
</dbReference>
<evidence type="ECO:0000256" key="5">
    <source>
        <dbReference type="ARBA" id="ARBA00023242"/>
    </source>
</evidence>
<dbReference type="Pfam" id="PF01612">
    <property type="entry name" value="DNA_pol_A_exo1"/>
    <property type="match status" value="1"/>
</dbReference>
<evidence type="ECO:0000313" key="9">
    <source>
        <dbReference type="Proteomes" id="UP001153076"/>
    </source>
</evidence>
<keyword evidence="2" id="KW-0540">Nuclease</keyword>
<accession>A0A9Q1GWP2</accession>
<dbReference type="GO" id="GO:0000467">
    <property type="term" value="P:exonucleolytic trimming to generate mature 3'-end of 5.8S rRNA from tricistronic rRNA transcript (SSU-rRNA, 5.8S rRNA, LSU-rRNA)"/>
    <property type="evidence" value="ECO:0007669"/>
    <property type="project" value="InterPro"/>
</dbReference>
<dbReference type="GO" id="GO:0071035">
    <property type="term" value="P:nuclear polyadenylation-dependent rRNA catabolic process"/>
    <property type="evidence" value="ECO:0007669"/>
    <property type="project" value="TreeGrafter"/>
</dbReference>
<dbReference type="GO" id="GO:0071039">
    <property type="term" value="P:nuclear polyadenylation-dependent CUT catabolic process"/>
    <property type="evidence" value="ECO:0007669"/>
    <property type="project" value="TreeGrafter"/>
</dbReference>
<dbReference type="GO" id="GO:0071038">
    <property type="term" value="P:TRAMP-dependent tRNA surveillance pathway"/>
    <property type="evidence" value="ECO:0007669"/>
    <property type="project" value="TreeGrafter"/>
</dbReference>
<dbReference type="PANTHER" id="PTHR12124:SF47">
    <property type="entry name" value="EXOSOME COMPONENT 10"/>
    <property type="match status" value="1"/>
</dbReference>
<dbReference type="CDD" id="cd06147">
    <property type="entry name" value="Rrp6p_like_exo"/>
    <property type="match status" value="1"/>
</dbReference>
<keyword evidence="5" id="KW-0539">Nucleus</keyword>
<dbReference type="InterPro" id="IPR045092">
    <property type="entry name" value="Rrp6-like"/>
</dbReference>
<proteinExistence type="predicted"/>
<dbReference type="SMART" id="SM00474">
    <property type="entry name" value="35EXOc"/>
    <property type="match status" value="1"/>
</dbReference>
<dbReference type="InterPro" id="IPR044876">
    <property type="entry name" value="HRDC_dom_sf"/>
</dbReference>
<dbReference type="AlphaFoldDB" id="A0A9Q1GWP2"/>
<dbReference type="GO" id="GO:0000175">
    <property type="term" value="F:3'-5'-RNA exonuclease activity"/>
    <property type="evidence" value="ECO:0007669"/>
    <property type="project" value="InterPro"/>
</dbReference>
<dbReference type="GO" id="GO:0071036">
    <property type="term" value="P:nuclear polyadenylation-dependent snoRNA catabolic process"/>
    <property type="evidence" value="ECO:0007669"/>
    <property type="project" value="TreeGrafter"/>
</dbReference>
<dbReference type="GO" id="GO:0071040">
    <property type="term" value="P:nuclear polyadenylation-dependent antisense transcript catabolic process"/>
    <property type="evidence" value="ECO:0007669"/>
    <property type="project" value="TreeGrafter"/>
</dbReference>
<evidence type="ECO:0000256" key="4">
    <source>
        <dbReference type="ARBA" id="ARBA00022839"/>
    </source>
</evidence>
<dbReference type="GO" id="GO:0005730">
    <property type="term" value="C:nucleolus"/>
    <property type="evidence" value="ECO:0007669"/>
    <property type="project" value="TreeGrafter"/>
</dbReference>
<reference evidence="8" key="1">
    <citation type="submission" date="2022-04" db="EMBL/GenBank/DDBJ databases">
        <title>Carnegiea gigantea Genome sequencing and assembly v2.</title>
        <authorList>
            <person name="Copetti D."/>
            <person name="Sanderson M.J."/>
            <person name="Burquez A."/>
            <person name="Wojciechowski M.F."/>
        </authorList>
    </citation>
    <scope>NUCLEOTIDE SEQUENCE</scope>
    <source>
        <strain evidence="8">SGP5-SGP5p</strain>
        <tissue evidence="8">Aerial part</tissue>
    </source>
</reference>
<dbReference type="InterPro" id="IPR036397">
    <property type="entry name" value="RNaseH_sf"/>
</dbReference>
<dbReference type="PANTHER" id="PTHR12124">
    <property type="entry name" value="POLYMYOSITIS/SCLERODERMA AUTOANTIGEN-RELATED"/>
    <property type="match status" value="1"/>
</dbReference>
<dbReference type="InterPro" id="IPR002562">
    <property type="entry name" value="3'-5'_exonuclease_dom"/>
</dbReference>
<dbReference type="EMBL" id="JAKOGI010001239">
    <property type="protein sequence ID" value="KAJ8426781.1"/>
    <property type="molecule type" value="Genomic_DNA"/>
</dbReference>
<protein>
    <recommendedName>
        <fullName evidence="7">HRDC domain-containing protein</fullName>
    </recommendedName>
</protein>
<dbReference type="GO" id="GO:0071051">
    <property type="term" value="P:poly(A)-dependent snoRNA 3'-end processing"/>
    <property type="evidence" value="ECO:0007669"/>
    <property type="project" value="TreeGrafter"/>
</dbReference>
<feature type="region of interest" description="Disordered" evidence="6">
    <location>
        <begin position="78"/>
        <end position="114"/>
    </location>
</feature>
<sequence>MATAGIRLRRSSAPPTAVTITVSTSNIFTSQQDKQDFVSKLLKRIHVRLFRQTWDLGCLTNLGMELHDLDWMAGYGPPNVVPPENPHDPPPAPTPPQGGDPPPSPPFAPGPPLNNIERIMNLYIDGPAEKMGARKARMANPNNIILENNLQENHAEVVPTQSVNQNTSAANPQGSQEAASGAPNPESVEKKKGILDDLDPETLSCYSTHARFPLVALYSLRRSALPAPSAPAAGHRLQRRCLSPPQHRSPAAPGSHNPLFFSRFCCVSASPDTGPSPPRVDGHRRDTTARKFPTTHCCHHHCFPPLTSLLVSKGDMIRDEELNLVKQGNHETSLLYSKTGHGPSCSAASSQHAGQPVVSSSFACPSTTTHRHHSHHLPFLQAILAICGEDGLGRPIHPAEAYDPVSFAHYPLPASLGPIKPPLMESTPFKLVDDVAGLHYLATKLALAPEFAVDLEHNGYRSFQGLTCLMQISTRTEDFVVDTLKVRASVGEFLGKFFLDPSKKKVMHGAINDIIWLQRDFGIYVVNLFDTMQASRVMRLERNSLAFLLKYFCGVDANKEYQCSDWRLRPLPSDMVKYAREDTHYLLYIHDVMRKELVSGSKQLGFEDPLGEVCKRSHEVCLRMYKKEVFDKETSYLFMHGLGDADNLDAKQLAIVAGLFEWRDRVAREEDESTGYILPNKQLLEIAKKKPLKARELLDLVGYSRTLVLRDVDQIVEILWAAICVHAPNFEKVAKDLNSGVPISEIAATIQEMKKMDQEHEKKMACIDHQQESEASKRKVFGPTWRPIGPAHSPMLWVARPMFAPSGFPMPRSCCHPSVVPIPAAQVYGYRPRHCLLNH</sequence>
<feature type="region of interest" description="Disordered" evidence="6">
    <location>
        <begin position="165"/>
        <end position="189"/>
    </location>
</feature>
<evidence type="ECO:0000256" key="2">
    <source>
        <dbReference type="ARBA" id="ARBA00022722"/>
    </source>
</evidence>
<keyword evidence="9" id="KW-1185">Reference proteome</keyword>
<dbReference type="SUPFAM" id="SSF47819">
    <property type="entry name" value="HRDC-like"/>
    <property type="match status" value="1"/>
</dbReference>
<organism evidence="8 9">
    <name type="scientific">Carnegiea gigantea</name>
    <dbReference type="NCBI Taxonomy" id="171969"/>
    <lineage>
        <taxon>Eukaryota</taxon>
        <taxon>Viridiplantae</taxon>
        <taxon>Streptophyta</taxon>
        <taxon>Embryophyta</taxon>
        <taxon>Tracheophyta</taxon>
        <taxon>Spermatophyta</taxon>
        <taxon>Magnoliopsida</taxon>
        <taxon>eudicotyledons</taxon>
        <taxon>Gunneridae</taxon>
        <taxon>Pentapetalae</taxon>
        <taxon>Caryophyllales</taxon>
        <taxon>Cactineae</taxon>
        <taxon>Cactaceae</taxon>
        <taxon>Cactoideae</taxon>
        <taxon>Echinocereeae</taxon>
        <taxon>Carnegiea</taxon>
    </lineage>
</organism>
<dbReference type="Gene3D" id="1.10.150.80">
    <property type="entry name" value="HRDC domain"/>
    <property type="match status" value="1"/>
</dbReference>
<keyword evidence="4" id="KW-0269">Exonuclease</keyword>